<evidence type="ECO:0000313" key="2">
    <source>
        <dbReference type="EMBL" id="JAD50094.1"/>
    </source>
</evidence>
<sequence>MSRSHRARPESEATPPDGSRPN</sequence>
<reference evidence="2" key="2">
    <citation type="journal article" date="2015" name="Data Brief">
        <title>Shoot transcriptome of the giant reed, Arundo donax.</title>
        <authorList>
            <person name="Barrero R.A."/>
            <person name="Guerrero F.D."/>
            <person name="Moolhuijzen P."/>
            <person name="Goolsby J.A."/>
            <person name="Tidwell J."/>
            <person name="Bellgard S.E."/>
            <person name="Bellgard M.I."/>
        </authorList>
    </citation>
    <scope>NUCLEOTIDE SEQUENCE</scope>
    <source>
        <tissue evidence="2">Shoot tissue taken approximately 20 cm above the soil surface</tissue>
    </source>
</reference>
<dbReference type="AlphaFoldDB" id="A0A0A9AEQ0"/>
<protein>
    <submittedName>
        <fullName evidence="2">Uncharacterized protein</fullName>
    </submittedName>
</protein>
<organism evidence="2">
    <name type="scientific">Arundo donax</name>
    <name type="common">Giant reed</name>
    <name type="synonym">Donax arundinaceus</name>
    <dbReference type="NCBI Taxonomy" id="35708"/>
    <lineage>
        <taxon>Eukaryota</taxon>
        <taxon>Viridiplantae</taxon>
        <taxon>Streptophyta</taxon>
        <taxon>Embryophyta</taxon>
        <taxon>Tracheophyta</taxon>
        <taxon>Spermatophyta</taxon>
        <taxon>Magnoliopsida</taxon>
        <taxon>Liliopsida</taxon>
        <taxon>Poales</taxon>
        <taxon>Poaceae</taxon>
        <taxon>PACMAD clade</taxon>
        <taxon>Arundinoideae</taxon>
        <taxon>Arundineae</taxon>
        <taxon>Arundo</taxon>
    </lineage>
</organism>
<name>A0A0A9AEQ0_ARUDO</name>
<feature type="region of interest" description="Disordered" evidence="1">
    <location>
        <begin position="1"/>
        <end position="22"/>
    </location>
</feature>
<reference evidence="2" key="1">
    <citation type="submission" date="2014-09" db="EMBL/GenBank/DDBJ databases">
        <authorList>
            <person name="Magalhaes I.L.F."/>
            <person name="Oliveira U."/>
            <person name="Santos F.R."/>
            <person name="Vidigal T.H.D.A."/>
            <person name="Brescovit A.D."/>
            <person name="Santos A.J."/>
        </authorList>
    </citation>
    <scope>NUCLEOTIDE SEQUENCE</scope>
    <source>
        <tissue evidence="2">Shoot tissue taken approximately 20 cm above the soil surface</tissue>
    </source>
</reference>
<evidence type="ECO:0000256" key="1">
    <source>
        <dbReference type="SAM" id="MobiDB-lite"/>
    </source>
</evidence>
<proteinExistence type="predicted"/>
<accession>A0A0A9AEQ0</accession>
<dbReference type="EMBL" id="GBRH01247801">
    <property type="protein sequence ID" value="JAD50094.1"/>
    <property type="molecule type" value="Transcribed_RNA"/>
</dbReference>